<dbReference type="RefSeq" id="WP_407591939.1">
    <property type="nucleotide sequence ID" value="NZ_JBHDIY010000002.1"/>
</dbReference>
<organism evidence="2 3">
    <name type="scientific">Tateyamaria armeniaca</name>
    <dbReference type="NCBI Taxonomy" id="2518930"/>
    <lineage>
        <taxon>Bacteria</taxon>
        <taxon>Pseudomonadati</taxon>
        <taxon>Pseudomonadota</taxon>
        <taxon>Alphaproteobacteria</taxon>
        <taxon>Rhodobacterales</taxon>
        <taxon>Roseobacteraceae</taxon>
        <taxon>Tateyamaria</taxon>
    </lineage>
</organism>
<dbReference type="Proteomes" id="UP001627408">
    <property type="component" value="Unassembled WGS sequence"/>
</dbReference>
<evidence type="ECO:0000313" key="2">
    <source>
        <dbReference type="EMBL" id="MFL4470068.1"/>
    </source>
</evidence>
<accession>A0ABW8USH2</accession>
<evidence type="ECO:0000313" key="3">
    <source>
        <dbReference type="Proteomes" id="UP001627408"/>
    </source>
</evidence>
<dbReference type="Gene3D" id="3.30.530.20">
    <property type="match status" value="1"/>
</dbReference>
<evidence type="ECO:0000256" key="1">
    <source>
        <dbReference type="SAM" id="MobiDB-lite"/>
    </source>
</evidence>
<dbReference type="EMBL" id="JBHDIY010000002">
    <property type="protein sequence ID" value="MFL4470068.1"/>
    <property type="molecule type" value="Genomic_DNA"/>
</dbReference>
<dbReference type="InterPro" id="IPR019587">
    <property type="entry name" value="Polyketide_cyclase/dehydratase"/>
</dbReference>
<feature type="region of interest" description="Disordered" evidence="1">
    <location>
        <begin position="150"/>
        <end position="173"/>
    </location>
</feature>
<keyword evidence="3" id="KW-1185">Reference proteome</keyword>
<protein>
    <submittedName>
        <fullName evidence="2">SRPBCC family protein</fullName>
    </submittedName>
</protein>
<sequence length="173" mass="18877">MKIRKILTVNAPPDAVWEILGPNYVRAGDWASSVYVSGARPGTPKVAGAPAAGRTCETSLGPFSETIEAYDEERRHVEYSATGDKMPGFMKGLRNAWTVRPKGGVSEVEMELNADIAFPFNVLMSPMMRLQFGKVLREATEELKHYAETGKPHPRKLKADSSKKAIAARTAAA</sequence>
<name>A0ABW8USH2_9RHOB</name>
<reference evidence="2 3" key="1">
    <citation type="submission" date="2024-08" db="EMBL/GenBank/DDBJ databases">
        <title>Tateyamaria sp. nov., isolated from marine algae.</title>
        <authorList>
            <person name="Choi B.J."/>
            <person name="Kim J.M."/>
            <person name="Lee J.K."/>
            <person name="Choi D.G."/>
            <person name="Bayburt H."/>
            <person name="Baek J.H."/>
            <person name="Han D.M."/>
            <person name="Jeon C.O."/>
        </authorList>
    </citation>
    <scope>NUCLEOTIDE SEQUENCE [LARGE SCALE GENOMIC DNA]</scope>
    <source>
        <strain evidence="2 3">KMU-156</strain>
    </source>
</reference>
<gene>
    <name evidence="2" type="ORF">ACERZ8_09395</name>
</gene>
<proteinExistence type="predicted"/>
<feature type="compositionally biased region" description="Basic and acidic residues" evidence="1">
    <location>
        <begin position="150"/>
        <end position="163"/>
    </location>
</feature>
<dbReference type="InterPro" id="IPR023393">
    <property type="entry name" value="START-like_dom_sf"/>
</dbReference>
<dbReference type="Pfam" id="PF10604">
    <property type="entry name" value="Polyketide_cyc2"/>
    <property type="match status" value="1"/>
</dbReference>
<dbReference type="CDD" id="cd07821">
    <property type="entry name" value="PYR_PYL_RCAR_like"/>
    <property type="match status" value="1"/>
</dbReference>
<comment type="caution">
    <text evidence="2">The sequence shown here is derived from an EMBL/GenBank/DDBJ whole genome shotgun (WGS) entry which is preliminary data.</text>
</comment>
<dbReference type="SUPFAM" id="SSF55961">
    <property type="entry name" value="Bet v1-like"/>
    <property type="match status" value="1"/>
</dbReference>